<feature type="binding site" evidence="1">
    <location>
        <position position="214"/>
    </location>
    <ligand>
        <name>ATP</name>
        <dbReference type="ChEBI" id="CHEBI:30616"/>
    </ligand>
</feature>
<feature type="active site" evidence="2">
    <location>
        <position position="214"/>
    </location>
</feature>
<organism evidence="5 6">
    <name type="scientific">Rhodohalobacter barkolensis</name>
    <dbReference type="NCBI Taxonomy" id="2053187"/>
    <lineage>
        <taxon>Bacteria</taxon>
        <taxon>Pseudomonadati</taxon>
        <taxon>Balneolota</taxon>
        <taxon>Balneolia</taxon>
        <taxon>Balneolales</taxon>
        <taxon>Balneolaceae</taxon>
        <taxon>Rhodohalobacter</taxon>
    </lineage>
</organism>
<protein>
    <submittedName>
        <fullName evidence="5">Fic family protein</fullName>
    </submittedName>
</protein>
<keyword evidence="1" id="KW-0067">ATP-binding</keyword>
<dbReference type="OrthoDB" id="9814400at2"/>
<evidence type="ECO:0000256" key="3">
    <source>
        <dbReference type="PIRSR" id="PIRSR640198-2"/>
    </source>
</evidence>
<gene>
    <name evidence="5" type="ORF">CWD77_00665</name>
</gene>
<feature type="binding site" evidence="3">
    <location>
        <begin position="218"/>
        <end position="225"/>
    </location>
    <ligand>
        <name>ATP</name>
        <dbReference type="ChEBI" id="CHEBI:30616"/>
    </ligand>
</feature>
<evidence type="ECO:0000313" key="6">
    <source>
        <dbReference type="Proteomes" id="UP000233398"/>
    </source>
</evidence>
<dbReference type="InterPro" id="IPR036597">
    <property type="entry name" value="Fido-like_dom_sf"/>
</dbReference>
<proteinExistence type="predicted"/>
<dbReference type="PANTHER" id="PTHR13504:SF35">
    <property type="entry name" value="PROTEIN ADENYLYLTRANSFERASE SOFIC"/>
    <property type="match status" value="1"/>
</dbReference>
<dbReference type="Pfam" id="PF21248">
    <property type="entry name" value="SoFic-like_C"/>
    <property type="match status" value="1"/>
</dbReference>
<dbReference type="InterPro" id="IPR048770">
    <property type="entry name" value="SoFic-like_C"/>
</dbReference>
<accession>A0A2N0VIM5</accession>
<dbReference type="Proteomes" id="UP000233398">
    <property type="component" value="Unassembled WGS sequence"/>
</dbReference>
<feature type="domain" description="Fido" evidence="4">
    <location>
        <begin position="127"/>
        <end position="278"/>
    </location>
</feature>
<feature type="binding site" evidence="1">
    <location>
        <position position="256"/>
    </location>
    <ligand>
        <name>ATP</name>
        <dbReference type="ChEBI" id="CHEBI:30616"/>
    </ligand>
</feature>
<dbReference type="InterPro" id="IPR025758">
    <property type="entry name" value="Fic/DOC_N"/>
</dbReference>
<feature type="binding site" evidence="1">
    <location>
        <begin position="219"/>
        <end position="225"/>
    </location>
    <ligand>
        <name>ATP</name>
        <dbReference type="ChEBI" id="CHEBI:30616"/>
    </ligand>
</feature>
<dbReference type="RefSeq" id="WP_101071267.1">
    <property type="nucleotide sequence ID" value="NZ_PISP01000001.1"/>
</dbReference>
<dbReference type="PIRSF" id="PIRSF038925">
    <property type="entry name" value="AMP-prot_trans"/>
    <property type="match status" value="1"/>
</dbReference>
<reference evidence="5 6" key="1">
    <citation type="submission" date="2017-11" db="EMBL/GenBank/DDBJ databases">
        <title>Rhodohalobacter 15182 sp. nov., isolated from a salt lake.</title>
        <authorList>
            <person name="Han S."/>
        </authorList>
    </citation>
    <scope>NUCLEOTIDE SEQUENCE [LARGE SCALE GENOMIC DNA]</scope>
    <source>
        <strain evidence="5 6">15182</strain>
    </source>
</reference>
<dbReference type="Gene3D" id="1.10.3290.10">
    <property type="entry name" value="Fido-like domain"/>
    <property type="match status" value="1"/>
</dbReference>
<sequence>MPKEQLYPVNPDRTKPWNDLPELPIAPTLYRDVDIYEQLGLAKEALALLAGRSIAIPNPGMLINSITLQEAKVSSAIENVFTTDDDLYKALSDSKADGKAPAPAKEVLRYREALWEGYHYLEENGAFDRDYFIRLYQIIQESGDEIRPPFARTFIRMGGTGPNTGKPAYTPPRGQGIVEARLDNLIDFLNDEQSQPDDVLLKMCIAHYQFEVIHPFRDGNGRVGRIMNLHIITRHHQLDLPILYLSRYILEHKQDYYEYLAGVSQQGDWKSWFLYMLKAVEWTSRLTLRKVNDIIESKEEILDVLRSQTDVRRPEDLAEAIFTQPYIKVNHLTDKGVYAENTARNYLNELADLQILEKKEIKGKHYYINPALVEILSY</sequence>
<dbReference type="AlphaFoldDB" id="A0A2N0VIM5"/>
<dbReference type="InterPro" id="IPR003812">
    <property type="entry name" value="Fido"/>
</dbReference>
<evidence type="ECO:0000256" key="2">
    <source>
        <dbReference type="PIRSR" id="PIRSR640198-1"/>
    </source>
</evidence>
<name>A0A2N0VIM5_9BACT</name>
<keyword evidence="6" id="KW-1185">Reference proteome</keyword>
<dbReference type="Pfam" id="PF02661">
    <property type="entry name" value="Fic"/>
    <property type="match status" value="1"/>
</dbReference>
<dbReference type="InterPro" id="IPR026287">
    <property type="entry name" value="SoFic-like"/>
</dbReference>
<feature type="binding site" evidence="1">
    <location>
        <position position="78"/>
    </location>
    <ligand>
        <name>ATP</name>
        <dbReference type="ChEBI" id="CHEBI:30616"/>
    </ligand>
</feature>
<dbReference type="Pfam" id="PF13784">
    <property type="entry name" value="Fic_N"/>
    <property type="match status" value="1"/>
</dbReference>
<dbReference type="PROSITE" id="PS51459">
    <property type="entry name" value="FIDO"/>
    <property type="match status" value="1"/>
</dbReference>
<keyword evidence="1" id="KW-0547">Nucleotide-binding</keyword>
<feature type="binding site" evidence="3">
    <location>
        <begin position="256"/>
        <end position="257"/>
    </location>
    <ligand>
        <name>ATP</name>
        <dbReference type="ChEBI" id="CHEBI:30616"/>
    </ligand>
</feature>
<dbReference type="InterPro" id="IPR040198">
    <property type="entry name" value="Fido_containing"/>
</dbReference>
<dbReference type="PANTHER" id="PTHR13504">
    <property type="entry name" value="FIDO DOMAIN-CONTAINING PROTEIN DDB_G0283145"/>
    <property type="match status" value="1"/>
</dbReference>
<evidence type="ECO:0000313" key="5">
    <source>
        <dbReference type="EMBL" id="PKD44024.1"/>
    </source>
</evidence>
<dbReference type="SUPFAM" id="SSF140931">
    <property type="entry name" value="Fic-like"/>
    <property type="match status" value="1"/>
</dbReference>
<comment type="caution">
    <text evidence="5">The sequence shown here is derived from an EMBL/GenBank/DDBJ whole genome shotgun (WGS) entry which is preliminary data.</text>
</comment>
<dbReference type="GO" id="GO:0005524">
    <property type="term" value="F:ATP binding"/>
    <property type="evidence" value="ECO:0007669"/>
    <property type="project" value="UniProtKB-KW"/>
</dbReference>
<evidence type="ECO:0000256" key="1">
    <source>
        <dbReference type="PIRSR" id="PIRSR038925-1"/>
    </source>
</evidence>
<evidence type="ECO:0000259" key="4">
    <source>
        <dbReference type="PROSITE" id="PS51459"/>
    </source>
</evidence>
<dbReference type="EMBL" id="PISP01000001">
    <property type="protein sequence ID" value="PKD44024.1"/>
    <property type="molecule type" value="Genomic_DNA"/>
</dbReference>